<keyword evidence="1" id="KW-0472">Membrane</keyword>
<reference evidence="3 4" key="1">
    <citation type="submission" date="2024-04" db="EMBL/GenBank/DDBJ databases">
        <title>Novel species of the genus Ideonella isolated from streams.</title>
        <authorList>
            <person name="Lu H."/>
        </authorList>
    </citation>
    <scope>NUCLEOTIDE SEQUENCE [LARGE SCALE GENOMIC DNA]</scope>
    <source>
        <strain evidence="3 4">LYT19W</strain>
    </source>
</reference>
<name>A0ABU9C4B7_9BURK</name>
<dbReference type="RefSeq" id="WP_341399032.1">
    <property type="nucleotide sequence ID" value="NZ_JBBUTI010000006.1"/>
</dbReference>
<protein>
    <submittedName>
        <fullName evidence="3">DUF6249 domain-containing protein</fullName>
    </submittedName>
</protein>
<feature type="transmembrane region" description="Helical" evidence="1">
    <location>
        <begin position="105"/>
        <end position="125"/>
    </location>
</feature>
<evidence type="ECO:0000313" key="4">
    <source>
        <dbReference type="Proteomes" id="UP001379945"/>
    </source>
</evidence>
<keyword evidence="4" id="KW-1185">Reference proteome</keyword>
<dbReference type="InterPro" id="IPR046216">
    <property type="entry name" value="DUF6249"/>
</dbReference>
<keyword evidence="1" id="KW-1133">Transmembrane helix</keyword>
<proteinExistence type="predicted"/>
<accession>A0ABU9C4B7</accession>
<evidence type="ECO:0000256" key="1">
    <source>
        <dbReference type="SAM" id="Phobius"/>
    </source>
</evidence>
<sequence>MTELKHIIPFMIPIIAMVMGISMAMLAIMMDYRKKRIMLELLHKERMLMLERGLEVPPLPPELFEQGRKASRICGPATILRRGLLFLLVGVAVGGALVFNEDLASAVWAGIPVAIGVAYLISYLIEVNRPAVNAN</sequence>
<dbReference type="Pfam" id="PF19762">
    <property type="entry name" value="DUF6249"/>
    <property type="match status" value="1"/>
</dbReference>
<organism evidence="3 4">
    <name type="scientific">Ideonella margarita</name>
    <dbReference type="NCBI Taxonomy" id="2984191"/>
    <lineage>
        <taxon>Bacteria</taxon>
        <taxon>Pseudomonadati</taxon>
        <taxon>Pseudomonadota</taxon>
        <taxon>Betaproteobacteria</taxon>
        <taxon>Burkholderiales</taxon>
        <taxon>Sphaerotilaceae</taxon>
        <taxon>Ideonella</taxon>
    </lineage>
</organism>
<dbReference type="Proteomes" id="UP001379945">
    <property type="component" value="Unassembled WGS sequence"/>
</dbReference>
<feature type="transmembrane region" description="Helical" evidence="1">
    <location>
        <begin position="79"/>
        <end position="99"/>
    </location>
</feature>
<keyword evidence="1" id="KW-0812">Transmembrane</keyword>
<evidence type="ECO:0000313" key="3">
    <source>
        <dbReference type="EMBL" id="MEK8046736.1"/>
    </source>
</evidence>
<feature type="domain" description="DUF6249" evidence="2">
    <location>
        <begin position="14"/>
        <end position="126"/>
    </location>
</feature>
<feature type="transmembrane region" description="Helical" evidence="1">
    <location>
        <begin position="6"/>
        <end position="28"/>
    </location>
</feature>
<comment type="caution">
    <text evidence="3">The sequence shown here is derived from an EMBL/GenBank/DDBJ whole genome shotgun (WGS) entry which is preliminary data.</text>
</comment>
<dbReference type="EMBL" id="JBBUTI010000006">
    <property type="protein sequence ID" value="MEK8046736.1"/>
    <property type="molecule type" value="Genomic_DNA"/>
</dbReference>
<gene>
    <name evidence="3" type="ORF">AACH00_10285</name>
</gene>
<evidence type="ECO:0000259" key="2">
    <source>
        <dbReference type="Pfam" id="PF19762"/>
    </source>
</evidence>